<evidence type="ECO:0000313" key="2">
    <source>
        <dbReference type="EMBL" id="MCY1083423.1"/>
    </source>
</evidence>
<evidence type="ECO:0008006" key="4">
    <source>
        <dbReference type="Google" id="ProtNLM"/>
    </source>
</evidence>
<gene>
    <name evidence="2" type="ORF">OV287_54200</name>
</gene>
<reference evidence="2 3" key="1">
    <citation type="submission" date="2022-11" db="EMBL/GenBank/DDBJ databases">
        <title>Minimal conservation of predation-associated metabolite biosynthetic gene clusters underscores biosynthetic potential of Myxococcota including descriptions for ten novel species: Archangium lansinium sp. nov., Myxococcus landrumus sp. nov., Nannocystis bai.</title>
        <authorList>
            <person name="Ahearne A."/>
            <person name="Stevens C."/>
            <person name="Phillips K."/>
        </authorList>
    </citation>
    <scope>NUCLEOTIDE SEQUENCE [LARGE SCALE GENOMIC DNA]</scope>
    <source>
        <strain evidence="2 3">MIWBW</strain>
    </source>
</reference>
<feature type="transmembrane region" description="Helical" evidence="1">
    <location>
        <begin position="37"/>
        <end position="58"/>
    </location>
</feature>
<keyword evidence="3" id="KW-1185">Reference proteome</keyword>
<dbReference type="RefSeq" id="WP_267541953.1">
    <property type="nucleotide sequence ID" value="NZ_JAPNKA010000001.1"/>
</dbReference>
<comment type="caution">
    <text evidence="2">The sequence shown here is derived from an EMBL/GenBank/DDBJ whole genome shotgun (WGS) entry which is preliminary data.</text>
</comment>
<evidence type="ECO:0000313" key="3">
    <source>
        <dbReference type="Proteomes" id="UP001207654"/>
    </source>
</evidence>
<organism evidence="2 3">
    <name type="scientific">Archangium lansingense</name>
    <dbReference type="NCBI Taxonomy" id="2995310"/>
    <lineage>
        <taxon>Bacteria</taxon>
        <taxon>Pseudomonadati</taxon>
        <taxon>Myxococcota</taxon>
        <taxon>Myxococcia</taxon>
        <taxon>Myxococcales</taxon>
        <taxon>Cystobacterineae</taxon>
        <taxon>Archangiaceae</taxon>
        <taxon>Archangium</taxon>
    </lineage>
</organism>
<sequence>MALVKCKQCGGDVASDAAACPKCGAPPPRGASVGKKVAFALAGLFGLCFFGTCVSAVVKARNNGGTSASQMSSLPDEAVKMVHLREILSEYRDNEVRADSHFKGRVIQTAGYVRDVKRDILGKIFVTVGTGQQLEIPVVQCAFSDAHAQKAASLSKGTPVGIRGRVDGLMMNVLVKDCVFVDL</sequence>
<keyword evidence="1" id="KW-1133">Transmembrane helix</keyword>
<dbReference type="InterPro" id="IPR024422">
    <property type="entry name" value="Protein_unknown_function_OB"/>
</dbReference>
<keyword evidence="1" id="KW-0812">Transmembrane</keyword>
<dbReference type="Proteomes" id="UP001207654">
    <property type="component" value="Unassembled WGS sequence"/>
</dbReference>
<dbReference type="Pfam" id="PF12869">
    <property type="entry name" value="tRNA_anti-like"/>
    <property type="match status" value="1"/>
</dbReference>
<evidence type="ECO:0000256" key="1">
    <source>
        <dbReference type="SAM" id="Phobius"/>
    </source>
</evidence>
<protein>
    <recommendedName>
        <fullName evidence="4">tRNA_anti-like</fullName>
    </recommendedName>
</protein>
<proteinExistence type="predicted"/>
<dbReference type="EMBL" id="JAPNKA010000001">
    <property type="protein sequence ID" value="MCY1083423.1"/>
    <property type="molecule type" value="Genomic_DNA"/>
</dbReference>
<keyword evidence="1" id="KW-0472">Membrane</keyword>
<name>A0ABT4ANY9_9BACT</name>
<accession>A0ABT4ANY9</accession>